<keyword evidence="6 19" id="KW-0812">Transmembrane</keyword>
<evidence type="ECO:0000256" key="2">
    <source>
        <dbReference type="ARBA" id="ARBA00005967"/>
    </source>
</evidence>
<dbReference type="GO" id="GO:0005524">
    <property type="term" value="F:ATP binding"/>
    <property type="evidence" value="ECO:0007669"/>
    <property type="project" value="UniProtKB-KW"/>
</dbReference>
<feature type="binding site" evidence="17">
    <location>
        <position position="68"/>
    </location>
    <ligand>
        <name>ATP</name>
        <dbReference type="ChEBI" id="CHEBI:30616"/>
    </ligand>
</feature>
<keyword evidence="4" id="KW-0444">Lipid biosynthesis</keyword>
<dbReference type="Proteomes" id="UP000034307">
    <property type="component" value="Unassembled WGS sequence"/>
</dbReference>
<keyword evidence="18" id="KW-0460">Magnesium</keyword>
<comment type="subcellular location">
    <subcellularLocation>
        <location evidence="1">Cell membrane</location>
        <topology evidence="1">Multi-pass membrane protein</topology>
    </subcellularLocation>
</comment>
<reference evidence="20 21" key="1">
    <citation type="journal article" date="2015" name="Nature">
        <title>rRNA introns, odd ribosomes, and small enigmatic genomes across a large radiation of phyla.</title>
        <authorList>
            <person name="Brown C.T."/>
            <person name="Hug L.A."/>
            <person name="Thomas B.C."/>
            <person name="Sharon I."/>
            <person name="Castelle C.J."/>
            <person name="Singh A."/>
            <person name="Wilkins M.J."/>
            <person name="Williams K.H."/>
            <person name="Banfield J.F."/>
        </authorList>
    </citation>
    <scope>NUCLEOTIDE SEQUENCE [LARGE SCALE GENOMIC DNA]</scope>
</reference>
<proteinExistence type="inferred from homology"/>
<name>A0A0G1RNE2_9BACT</name>
<keyword evidence="7 17" id="KW-0547">Nucleotide-binding</keyword>
<dbReference type="AlphaFoldDB" id="A0A0G1RNE2"/>
<dbReference type="EMBL" id="LCNO01000001">
    <property type="protein sequence ID" value="KKU58607.1"/>
    <property type="molecule type" value="Genomic_DNA"/>
</dbReference>
<dbReference type="Pfam" id="PF01219">
    <property type="entry name" value="DAGK_prokar"/>
    <property type="match status" value="1"/>
</dbReference>
<evidence type="ECO:0000256" key="9">
    <source>
        <dbReference type="ARBA" id="ARBA00022840"/>
    </source>
</evidence>
<comment type="cofactor">
    <cofactor evidence="18">
        <name>Mg(2+)</name>
        <dbReference type="ChEBI" id="CHEBI:18420"/>
    </cofactor>
    <text evidence="18">Mn(2+), Zn(2+), Cd(2+) and Co(2+) support activity to lesser extents.</text>
</comment>
<dbReference type="STRING" id="1618358.UX80_C0001G0046"/>
<feature type="transmembrane region" description="Helical" evidence="19">
    <location>
        <begin position="88"/>
        <end position="109"/>
    </location>
</feature>
<feature type="transmembrane region" description="Helical" evidence="19">
    <location>
        <begin position="23"/>
        <end position="42"/>
    </location>
</feature>
<feature type="transmembrane region" description="Helical" evidence="19">
    <location>
        <begin position="48"/>
        <end position="67"/>
    </location>
</feature>
<evidence type="ECO:0000256" key="6">
    <source>
        <dbReference type="ARBA" id="ARBA00022692"/>
    </source>
</evidence>
<feature type="active site" description="Proton acceptor" evidence="15">
    <location>
        <position position="61"/>
    </location>
</feature>
<evidence type="ECO:0000256" key="12">
    <source>
        <dbReference type="ARBA" id="ARBA00023136"/>
    </source>
</evidence>
<keyword evidence="8 20" id="KW-0418">Kinase</keyword>
<keyword evidence="10 19" id="KW-1133">Transmembrane helix</keyword>
<evidence type="ECO:0000256" key="4">
    <source>
        <dbReference type="ARBA" id="ARBA00022516"/>
    </source>
</evidence>
<evidence type="ECO:0000256" key="13">
    <source>
        <dbReference type="ARBA" id="ARBA00023209"/>
    </source>
</evidence>
<dbReference type="GO" id="GO:0046872">
    <property type="term" value="F:metal ion binding"/>
    <property type="evidence" value="ECO:0007669"/>
    <property type="project" value="UniProtKB-KW"/>
</dbReference>
<keyword evidence="12 19" id="KW-0472">Membrane</keyword>
<dbReference type="GO" id="GO:0005886">
    <property type="term" value="C:plasma membrane"/>
    <property type="evidence" value="ECO:0007669"/>
    <property type="project" value="UniProtKB-SubCell"/>
</dbReference>
<keyword evidence="9 17" id="KW-0067">ATP-binding</keyword>
<gene>
    <name evidence="20" type="ORF">UX80_C0001G0046</name>
</gene>
<evidence type="ECO:0000256" key="3">
    <source>
        <dbReference type="ARBA" id="ARBA00022475"/>
    </source>
</evidence>
<evidence type="ECO:0000256" key="15">
    <source>
        <dbReference type="PIRSR" id="PIRSR600829-1"/>
    </source>
</evidence>
<evidence type="ECO:0000256" key="11">
    <source>
        <dbReference type="ARBA" id="ARBA00023098"/>
    </source>
</evidence>
<dbReference type="Gene3D" id="1.10.287.3610">
    <property type="match status" value="1"/>
</dbReference>
<dbReference type="InterPro" id="IPR033717">
    <property type="entry name" value="UDPK"/>
</dbReference>
<dbReference type="GO" id="GO:0016301">
    <property type="term" value="F:kinase activity"/>
    <property type="evidence" value="ECO:0007669"/>
    <property type="project" value="UniProtKB-KW"/>
</dbReference>
<dbReference type="GO" id="GO:0008654">
    <property type="term" value="P:phospholipid biosynthetic process"/>
    <property type="evidence" value="ECO:0007669"/>
    <property type="project" value="UniProtKB-KW"/>
</dbReference>
<evidence type="ECO:0000256" key="17">
    <source>
        <dbReference type="PIRSR" id="PIRSR600829-3"/>
    </source>
</evidence>
<evidence type="ECO:0000256" key="14">
    <source>
        <dbReference type="ARBA" id="ARBA00023264"/>
    </source>
</evidence>
<evidence type="ECO:0000256" key="7">
    <source>
        <dbReference type="ARBA" id="ARBA00022741"/>
    </source>
</evidence>
<dbReference type="InterPro" id="IPR000829">
    <property type="entry name" value="DAGK"/>
</dbReference>
<comment type="caution">
    <text evidence="20">The sequence shown here is derived from an EMBL/GenBank/DDBJ whole genome shotgun (WGS) entry which is preliminary data.</text>
</comment>
<evidence type="ECO:0000313" key="21">
    <source>
        <dbReference type="Proteomes" id="UP000034307"/>
    </source>
</evidence>
<keyword evidence="14" id="KW-1208">Phospholipid metabolism</keyword>
<accession>A0A0G1RNE2</accession>
<keyword evidence="13" id="KW-0594">Phospholipid biosynthesis</keyword>
<comment type="similarity">
    <text evidence="2">Belongs to the bacterial diacylglycerol kinase family.</text>
</comment>
<dbReference type="PANTHER" id="PTHR34299:SF1">
    <property type="entry name" value="DIACYLGLYCEROL KINASE"/>
    <property type="match status" value="1"/>
</dbReference>
<evidence type="ECO:0000313" key="20">
    <source>
        <dbReference type="EMBL" id="KKU58607.1"/>
    </source>
</evidence>
<dbReference type="CDD" id="cd14265">
    <property type="entry name" value="UDPK_IM_like"/>
    <property type="match status" value="1"/>
</dbReference>
<evidence type="ECO:0000256" key="1">
    <source>
        <dbReference type="ARBA" id="ARBA00004651"/>
    </source>
</evidence>
<dbReference type="PATRIC" id="fig|1618358.3.peg.46"/>
<sequence length="116" mass="12543">MHTISFKHAWDGLTHAVSTQPNFAVHLFFSTLAIVAGIALNISGLEWIVIALTVVVGLVIELVNTAIESTVDLITRKYNRLAKIAKDTAAAAMLVYAVGALVVAAVIFVPKIWRFI</sequence>
<feature type="binding site" evidence="18">
    <location>
        <position position="68"/>
    </location>
    <ligand>
        <name>a divalent metal cation</name>
        <dbReference type="ChEBI" id="CHEBI:60240"/>
    </ligand>
</feature>
<evidence type="ECO:0000256" key="16">
    <source>
        <dbReference type="PIRSR" id="PIRSR600829-2"/>
    </source>
</evidence>
<feature type="binding site" evidence="17">
    <location>
        <begin position="86"/>
        <end position="87"/>
    </location>
    <ligand>
        <name>ATP</name>
        <dbReference type="ChEBI" id="CHEBI:30616"/>
    </ligand>
</feature>
<evidence type="ECO:0000256" key="8">
    <source>
        <dbReference type="ARBA" id="ARBA00022777"/>
    </source>
</evidence>
<evidence type="ECO:0000256" key="19">
    <source>
        <dbReference type="SAM" id="Phobius"/>
    </source>
</evidence>
<keyword evidence="3" id="KW-1003">Cell membrane</keyword>
<organism evidence="20 21">
    <name type="scientific">Candidatus Amesbacteria bacterium GW2011_GWA2_47_11b</name>
    <dbReference type="NCBI Taxonomy" id="1618358"/>
    <lineage>
        <taxon>Bacteria</taxon>
        <taxon>Candidatus Amesiibacteriota</taxon>
    </lineage>
</organism>
<keyword evidence="11" id="KW-0443">Lipid metabolism</keyword>
<evidence type="ECO:0000256" key="18">
    <source>
        <dbReference type="PIRSR" id="PIRSR600829-4"/>
    </source>
</evidence>
<feature type="binding site" evidence="16">
    <location>
        <position position="61"/>
    </location>
    <ligand>
        <name>substrate</name>
    </ligand>
</feature>
<evidence type="ECO:0000256" key="5">
    <source>
        <dbReference type="ARBA" id="ARBA00022679"/>
    </source>
</evidence>
<dbReference type="InterPro" id="IPR036945">
    <property type="entry name" value="DAGK_sf"/>
</dbReference>
<keyword evidence="5" id="KW-0808">Transferase</keyword>
<protein>
    <submittedName>
        <fullName evidence="20">Diacylglycerol kinase</fullName>
    </submittedName>
</protein>
<dbReference type="PROSITE" id="PS01069">
    <property type="entry name" value="DAGK_PROKAR"/>
    <property type="match status" value="1"/>
</dbReference>
<dbReference type="PANTHER" id="PTHR34299">
    <property type="entry name" value="DIACYLGLYCEROL KINASE"/>
    <property type="match status" value="1"/>
</dbReference>
<evidence type="ECO:0000256" key="10">
    <source>
        <dbReference type="ARBA" id="ARBA00022989"/>
    </source>
</evidence>
<keyword evidence="18" id="KW-0479">Metal-binding</keyword>